<evidence type="ECO:0000313" key="4">
    <source>
        <dbReference type="Proteomes" id="UP000197032"/>
    </source>
</evidence>
<keyword evidence="1" id="KW-0479">Metal-binding</keyword>
<comment type="catalytic activity">
    <reaction evidence="1">
        <text>adenylyl-molybdopterin + molybdate = Mo-molybdopterin + AMP + H(+)</text>
        <dbReference type="Rhea" id="RHEA:35047"/>
        <dbReference type="ChEBI" id="CHEBI:15378"/>
        <dbReference type="ChEBI" id="CHEBI:36264"/>
        <dbReference type="ChEBI" id="CHEBI:62727"/>
        <dbReference type="ChEBI" id="CHEBI:71302"/>
        <dbReference type="ChEBI" id="CHEBI:456215"/>
    </reaction>
</comment>
<dbReference type="SMART" id="SM00852">
    <property type="entry name" value="MoCF_biosynth"/>
    <property type="match status" value="1"/>
</dbReference>
<dbReference type="PANTHER" id="PTHR10192:SF28">
    <property type="entry name" value="MOLYBDOPTERIN MOLYBDENUMTRANSFERASE"/>
    <property type="match status" value="1"/>
</dbReference>
<dbReference type="EC" id="2.10.1.1" evidence="1"/>
<comment type="cofactor">
    <cofactor evidence="1">
        <name>Mg(2+)</name>
        <dbReference type="ChEBI" id="CHEBI:18420"/>
    </cofactor>
</comment>
<accession>A0A1Z5HR75</accession>
<dbReference type="SUPFAM" id="SSF53218">
    <property type="entry name" value="Molybdenum cofactor biosynthesis proteins"/>
    <property type="match status" value="1"/>
</dbReference>
<comment type="function">
    <text evidence="1">Catalyzes the insertion of molybdate into adenylated molybdopterin with the concomitant release of AMP.</text>
</comment>
<dbReference type="OrthoDB" id="9767940at2"/>
<comment type="similarity">
    <text evidence="1">Belongs to the MoeA family.</text>
</comment>
<keyword evidence="1" id="KW-0501">Molybdenum cofactor biosynthesis</keyword>
<dbReference type="InterPro" id="IPR038987">
    <property type="entry name" value="MoeA-like"/>
</dbReference>
<organism evidence="3 4">
    <name type="scientific">Calderihabitans maritimus</name>
    <dbReference type="NCBI Taxonomy" id="1246530"/>
    <lineage>
        <taxon>Bacteria</taxon>
        <taxon>Bacillati</taxon>
        <taxon>Bacillota</taxon>
        <taxon>Clostridia</taxon>
        <taxon>Neomoorellales</taxon>
        <taxon>Calderihabitantaceae</taxon>
        <taxon>Calderihabitans</taxon>
    </lineage>
</organism>
<reference evidence="4" key="1">
    <citation type="journal article" date="2017" name="Appl. Environ. Microbiol.">
        <title>Genomic analysis of Calderihabitans maritimus KKC1, a thermophilic hydrogenogenic carboxydotrophic bacterium isolated from marine sediment.</title>
        <authorList>
            <person name="Omae K."/>
            <person name="Yoneda Y."/>
            <person name="Fukuyama Y."/>
            <person name="Yoshida T."/>
            <person name="Sako Y."/>
        </authorList>
    </citation>
    <scope>NUCLEOTIDE SEQUENCE [LARGE SCALE GENOMIC DNA]</scope>
    <source>
        <strain evidence="4">KKC1</strain>
    </source>
</reference>
<keyword evidence="1" id="KW-0460">Magnesium</keyword>
<feature type="domain" description="MoaB/Mog" evidence="2">
    <location>
        <begin position="175"/>
        <end position="307"/>
    </location>
</feature>
<dbReference type="GO" id="GO:0005829">
    <property type="term" value="C:cytosol"/>
    <property type="evidence" value="ECO:0007669"/>
    <property type="project" value="TreeGrafter"/>
</dbReference>
<protein>
    <recommendedName>
        <fullName evidence="1">Molybdopterin molybdenumtransferase</fullName>
        <ecNumber evidence="1">2.10.1.1</ecNumber>
    </recommendedName>
</protein>
<gene>
    <name evidence="3" type="ORF">KKC1_11920</name>
</gene>
<dbReference type="EMBL" id="BDGJ01000042">
    <property type="protein sequence ID" value="GAW92032.1"/>
    <property type="molecule type" value="Genomic_DNA"/>
</dbReference>
<dbReference type="Pfam" id="PF00994">
    <property type="entry name" value="MoCF_biosynth"/>
    <property type="match status" value="1"/>
</dbReference>
<dbReference type="GO" id="GO:0046872">
    <property type="term" value="F:metal ion binding"/>
    <property type="evidence" value="ECO:0007669"/>
    <property type="project" value="UniProtKB-UniRule"/>
</dbReference>
<keyword evidence="1" id="KW-0500">Molybdenum</keyword>
<dbReference type="PANTHER" id="PTHR10192">
    <property type="entry name" value="MOLYBDOPTERIN BIOSYNTHESIS PROTEIN"/>
    <property type="match status" value="1"/>
</dbReference>
<dbReference type="UniPathway" id="UPA00344"/>
<comment type="caution">
    <text evidence="3">The sequence shown here is derived from an EMBL/GenBank/DDBJ whole genome shotgun (WGS) entry which is preliminary data.</text>
</comment>
<dbReference type="InterPro" id="IPR001453">
    <property type="entry name" value="MoaB/Mog_dom"/>
</dbReference>
<keyword evidence="4" id="KW-1185">Reference proteome</keyword>
<evidence type="ECO:0000256" key="1">
    <source>
        <dbReference type="RuleBase" id="RU365090"/>
    </source>
</evidence>
<dbReference type="GO" id="GO:0061599">
    <property type="term" value="F:molybdopterin molybdotransferase activity"/>
    <property type="evidence" value="ECO:0007669"/>
    <property type="project" value="UniProtKB-UniRule"/>
</dbReference>
<dbReference type="RefSeq" id="WP_088553462.1">
    <property type="nucleotide sequence ID" value="NZ_BDGJ01000042.1"/>
</dbReference>
<sequence length="342" mass="37258">MRKVRVEDAVGMVLCHDITKIVPGEFKGVAFKKGHIIQEEDIPELLKIGKEHIYVWETREGLVHENEAALRLARAVCKGKLEITEPREGKVNLIAHQDGLLKVHVNCLNRVNCFDWLAVATLHSNRVVRKGDLVAGVRVIPLVVEEAKIEQVEALCNEAKEGIIEVKPLLPLKAGLVTTGNEVFYGRIRDKFGPVLKEKLARYGCKFLRQIIVPDDIGEIATAVKKLAAEGAQLILTSGGMSVDPDDVTPAGVRAAGGEIVAYGAPVLPGSMFMLAYLEDIPVLGLPGCVMYNKTTVFDLVLPRILAGEKLTRQDIAFMGHGGLCNNCPNCTFPHCPFGKGS</sequence>
<evidence type="ECO:0000313" key="3">
    <source>
        <dbReference type="EMBL" id="GAW92032.1"/>
    </source>
</evidence>
<dbReference type="CDD" id="cd03522">
    <property type="entry name" value="MoeA_like"/>
    <property type="match status" value="1"/>
</dbReference>
<dbReference type="GO" id="GO:0006777">
    <property type="term" value="P:Mo-molybdopterin cofactor biosynthetic process"/>
    <property type="evidence" value="ECO:0007669"/>
    <property type="project" value="UniProtKB-UniRule"/>
</dbReference>
<comment type="pathway">
    <text evidence="1">Cofactor biosynthesis; molybdopterin biosynthesis.</text>
</comment>
<dbReference type="AlphaFoldDB" id="A0A1Z5HR75"/>
<name>A0A1Z5HR75_9FIRM</name>
<dbReference type="Proteomes" id="UP000197032">
    <property type="component" value="Unassembled WGS sequence"/>
</dbReference>
<evidence type="ECO:0000259" key="2">
    <source>
        <dbReference type="SMART" id="SM00852"/>
    </source>
</evidence>
<proteinExistence type="inferred from homology"/>
<keyword evidence="1" id="KW-0808">Transferase</keyword>
<dbReference type="InterPro" id="IPR036425">
    <property type="entry name" value="MoaB/Mog-like_dom_sf"/>
</dbReference>
<dbReference type="Gene3D" id="3.40.980.10">
    <property type="entry name" value="MoaB/Mog-like domain"/>
    <property type="match status" value="1"/>
</dbReference>